<organism evidence="1 2">
    <name type="scientific">Leptospira paudalimensis</name>
    <dbReference type="NCBI Taxonomy" id="2950024"/>
    <lineage>
        <taxon>Bacteria</taxon>
        <taxon>Pseudomonadati</taxon>
        <taxon>Spirochaetota</taxon>
        <taxon>Spirochaetia</taxon>
        <taxon>Leptospirales</taxon>
        <taxon>Leptospiraceae</taxon>
        <taxon>Leptospira</taxon>
    </lineage>
</organism>
<accession>A0ABT3M5D6</accession>
<dbReference type="InterPro" id="IPR017601">
    <property type="entry name" value="DGQHR-contain_dom"/>
</dbReference>
<dbReference type="InterPro" id="IPR017642">
    <property type="entry name" value="DNA_S_mod_DndB"/>
</dbReference>
<dbReference type="NCBIfam" id="TIGR03187">
    <property type="entry name" value="DGQHR"/>
    <property type="match status" value="1"/>
</dbReference>
<dbReference type="CDD" id="cd16413">
    <property type="entry name" value="DGQHR_domain"/>
    <property type="match status" value="1"/>
</dbReference>
<dbReference type="RefSeq" id="WP_265357536.1">
    <property type="nucleotide sequence ID" value="NZ_JAMQPR010000001.1"/>
</dbReference>
<dbReference type="Pfam" id="PF14072">
    <property type="entry name" value="DndB"/>
    <property type="match status" value="1"/>
</dbReference>
<comment type="caution">
    <text evidence="1">The sequence shown here is derived from an EMBL/GenBank/DDBJ whole genome shotgun (WGS) entry which is preliminary data.</text>
</comment>
<reference evidence="1 2" key="1">
    <citation type="submission" date="2022-06" db="EMBL/GenBank/DDBJ databases">
        <title>Leptospira isolates from biofilms formed at urban environments.</title>
        <authorList>
            <person name="Ribeiro P.S."/>
            <person name="Sousa T."/>
            <person name="Carvalho N."/>
            <person name="Aburjaile F."/>
            <person name="Neves F."/>
            <person name="Oliveira D."/>
            <person name="Blanco L."/>
            <person name="Lima J."/>
            <person name="Costa F."/>
            <person name="Brenig B."/>
            <person name="Soares S."/>
            <person name="Ramos R."/>
            <person name="Goes-Neto A."/>
            <person name="Matiuzzi M."/>
            <person name="Azevedo V."/>
            <person name="Ristow P."/>
        </authorList>
    </citation>
    <scope>NUCLEOTIDE SEQUENCE [LARGE SCALE GENOMIC DNA]</scope>
    <source>
        <strain evidence="1 2">VSF14</strain>
    </source>
</reference>
<protein>
    <submittedName>
        <fullName evidence="1">DGQHR domain-containing protein</fullName>
    </submittedName>
</protein>
<evidence type="ECO:0000313" key="2">
    <source>
        <dbReference type="Proteomes" id="UP001208794"/>
    </source>
</evidence>
<evidence type="ECO:0000313" key="1">
    <source>
        <dbReference type="EMBL" id="MCW7503578.1"/>
    </source>
</evidence>
<keyword evidence="2" id="KW-1185">Reference proteome</keyword>
<name>A0ABT3M5D6_9LEPT</name>
<dbReference type="Proteomes" id="UP001208794">
    <property type="component" value="Unassembled WGS sequence"/>
</dbReference>
<sequence length="382" mass="43923">MSTEYIEAKCIEINQPIGTFYICSINWHDLVGITQTDIRRIEKESSNDDFERVIGIQRELSQHRVKEIGLYVQNVDATFPSSIILSIKQFDHNSNKENIVINKEKTKLKILKKENIANVIDGQHRIEGLKSAFLSPLFPAPSTFELNVTIFVDMDIEDQAMVFATINKSQTKVNKSIVYDLYEYTKSRSPQKTCHNIVKLLNSEKGSPFKDKIKILGKADDKYRETITQATLVDCILQYVSENPPRDRLLLRKKMKIESVNQKNSAKYIFREYFLEENDAFIAKIIWNYFSAVSQKWPEAWDSNIKGNILNRTTGIIALFKFLGPVYNELKVKNKIPSVKDFFDLLNKAKIKSTDFTPQKFAPGSSGHSTLFLLLKKECGLK</sequence>
<gene>
    <name evidence="1" type="ORF">ND855_05530</name>
</gene>
<dbReference type="EMBL" id="JAMQPR010000001">
    <property type="protein sequence ID" value="MCW7503578.1"/>
    <property type="molecule type" value="Genomic_DNA"/>
</dbReference>
<proteinExistence type="predicted"/>